<feature type="transmembrane region" description="Helical" evidence="8">
    <location>
        <begin position="290"/>
        <end position="313"/>
    </location>
</feature>
<feature type="transmembrane region" description="Helical" evidence="8">
    <location>
        <begin position="21"/>
        <end position="41"/>
    </location>
</feature>
<keyword evidence="11" id="KW-1185">Reference proteome</keyword>
<evidence type="ECO:0000256" key="3">
    <source>
        <dbReference type="ARBA" id="ARBA00022475"/>
    </source>
</evidence>
<keyword evidence="2" id="KW-0813">Transport</keyword>
<protein>
    <submittedName>
        <fullName evidence="10">Amino acid permease</fullName>
    </submittedName>
</protein>
<evidence type="ECO:0000256" key="5">
    <source>
        <dbReference type="ARBA" id="ARBA00022970"/>
    </source>
</evidence>
<sequence>MEQRDRGNHADRRGLRRSLRARHIQMLAFGGVIGVGLFYGASVSVQLAGPAVILDFVICGIIVALVMRALGEMTVAEPSAGSFSIYAKKLLGERMGFITAGMWWFYWVATVMSELAAIGKLIQVWFPGCPAWAPGLIALILFTASNLMIVRIFGELEYWFAVLKLLAILVFIVFGLLMMLTPWLHVGGALGLTNLYVNHGFFPNGLFGAVMALSLVVQAYSGIETLGVEAGESAKPTETLRKAFRSVTWRVLIVYVGSMFVMLCAFPWTYLIHHSGSPYALMFARAGIPVAAGLVNLIIILSGLSSCNTGLYGGSRMLFSMARQGLVSRSFGRLNARAVPYVAVWATAIAISIGIVITYVDPNHAYVWITSASAFASLWTWFVILLEHVIYRRRKNGTAGTTEQKRMPITSFIGMGLLFISFVFIVWSPLTRVSVFAGVVFLVLLWVIDWLRSLRRNTVR</sequence>
<keyword evidence="7 8" id="KW-0472">Membrane</keyword>
<keyword evidence="4 8" id="KW-0812">Transmembrane</keyword>
<evidence type="ECO:0000259" key="9">
    <source>
        <dbReference type="Pfam" id="PF00324"/>
    </source>
</evidence>
<evidence type="ECO:0000313" key="10">
    <source>
        <dbReference type="EMBL" id="MFD1677371.1"/>
    </source>
</evidence>
<name>A0ABW4JM01_9BACL</name>
<organism evidence="10 11">
    <name type="scientific">Alicyclobacillus fodiniaquatilis</name>
    <dbReference type="NCBI Taxonomy" id="1661150"/>
    <lineage>
        <taxon>Bacteria</taxon>
        <taxon>Bacillati</taxon>
        <taxon>Bacillota</taxon>
        <taxon>Bacilli</taxon>
        <taxon>Bacillales</taxon>
        <taxon>Alicyclobacillaceae</taxon>
        <taxon>Alicyclobacillus</taxon>
    </lineage>
</organism>
<keyword evidence="3" id="KW-1003">Cell membrane</keyword>
<feature type="transmembrane region" description="Helical" evidence="8">
    <location>
        <begin position="104"/>
        <end position="126"/>
    </location>
</feature>
<dbReference type="Proteomes" id="UP001597079">
    <property type="component" value="Unassembled WGS sequence"/>
</dbReference>
<feature type="domain" description="Amino acid permease/ SLC12A" evidence="9">
    <location>
        <begin position="23"/>
        <end position="435"/>
    </location>
</feature>
<evidence type="ECO:0000256" key="4">
    <source>
        <dbReference type="ARBA" id="ARBA00022692"/>
    </source>
</evidence>
<accession>A0ABW4JM01</accession>
<dbReference type="InterPro" id="IPR004841">
    <property type="entry name" value="AA-permease/SLC12A_dom"/>
</dbReference>
<feature type="transmembrane region" description="Helical" evidence="8">
    <location>
        <begin position="338"/>
        <end position="360"/>
    </location>
</feature>
<evidence type="ECO:0000256" key="6">
    <source>
        <dbReference type="ARBA" id="ARBA00022989"/>
    </source>
</evidence>
<evidence type="ECO:0000256" key="8">
    <source>
        <dbReference type="SAM" id="Phobius"/>
    </source>
</evidence>
<dbReference type="RefSeq" id="WP_377945272.1">
    <property type="nucleotide sequence ID" value="NZ_JBHUCX010000092.1"/>
</dbReference>
<evidence type="ECO:0000256" key="2">
    <source>
        <dbReference type="ARBA" id="ARBA00022448"/>
    </source>
</evidence>
<dbReference type="PANTHER" id="PTHR43495">
    <property type="entry name" value="GABA PERMEASE"/>
    <property type="match status" value="1"/>
</dbReference>
<feature type="transmembrane region" description="Helical" evidence="8">
    <location>
        <begin position="407"/>
        <end position="427"/>
    </location>
</feature>
<feature type="transmembrane region" description="Helical" evidence="8">
    <location>
        <begin position="165"/>
        <end position="186"/>
    </location>
</feature>
<feature type="transmembrane region" description="Helical" evidence="8">
    <location>
        <begin position="132"/>
        <end position="153"/>
    </location>
</feature>
<dbReference type="Gene3D" id="1.20.1740.10">
    <property type="entry name" value="Amino acid/polyamine transporter I"/>
    <property type="match status" value="1"/>
</dbReference>
<evidence type="ECO:0000313" key="11">
    <source>
        <dbReference type="Proteomes" id="UP001597079"/>
    </source>
</evidence>
<feature type="transmembrane region" description="Helical" evidence="8">
    <location>
        <begin position="206"/>
        <end position="226"/>
    </location>
</feature>
<feature type="transmembrane region" description="Helical" evidence="8">
    <location>
        <begin position="247"/>
        <end position="270"/>
    </location>
</feature>
<comment type="caution">
    <text evidence="10">The sequence shown here is derived from an EMBL/GenBank/DDBJ whole genome shotgun (WGS) entry which is preliminary data.</text>
</comment>
<proteinExistence type="predicted"/>
<feature type="transmembrane region" description="Helical" evidence="8">
    <location>
        <begin position="433"/>
        <end position="451"/>
    </location>
</feature>
<dbReference type="PIRSF" id="PIRSF006060">
    <property type="entry name" value="AA_transporter"/>
    <property type="match status" value="1"/>
</dbReference>
<feature type="transmembrane region" description="Helical" evidence="8">
    <location>
        <begin position="47"/>
        <end position="67"/>
    </location>
</feature>
<gene>
    <name evidence="10" type="ORF">ACFSB2_22100</name>
</gene>
<dbReference type="EMBL" id="JBHUCX010000092">
    <property type="protein sequence ID" value="MFD1677371.1"/>
    <property type="molecule type" value="Genomic_DNA"/>
</dbReference>
<reference evidence="11" key="1">
    <citation type="journal article" date="2019" name="Int. J. Syst. Evol. Microbiol.">
        <title>The Global Catalogue of Microorganisms (GCM) 10K type strain sequencing project: providing services to taxonomists for standard genome sequencing and annotation.</title>
        <authorList>
            <consortium name="The Broad Institute Genomics Platform"/>
            <consortium name="The Broad Institute Genome Sequencing Center for Infectious Disease"/>
            <person name="Wu L."/>
            <person name="Ma J."/>
        </authorList>
    </citation>
    <scope>NUCLEOTIDE SEQUENCE [LARGE SCALE GENOMIC DNA]</scope>
    <source>
        <strain evidence="11">CGMCC 1.12286</strain>
    </source>
</reference>
<comment type="subcellular location">
    <subcellularLocation>
        <location evidence="1">Cell membrane</location>
        <topology evidence="1">Multi-pass membrane protein</topology>
    </subcellularLocation>
</comment>
<dbReference type="Pfam" id="PF00324">
    <property type="entry name" value="AA_permease"/>
    <property type="match status" value="1"/>
</dbReference>
<keyword evidence="6 8" id="KW-1133">Transmembrane helix</keyword>
<feature type="transmembrane region" description="Helical" evidence="8">
    <location>
        <begin position="366"/>
        <end position="386"/>
    </location>
</feature>
<dbReference type="PANTHER" id="PTHR43495:SF6">
    <property type="entry name" value="THREONINE_SERINE TRANSPORTER YBXG-RELATED"/>
    <property type="match status" value="1"/>
</dbReference>
<evidence type="ECO:0000256" key="7">
    <source>
        <dbReference type="ARBA" id="ARBA00023136"/>
    </source>
</evidence>
<keyword evidence="5" id="KW-0029">Amino-acid transport</keyword>
<evidence type="ECO:0000256" key="1">
    <source>
        <dbReference type="ARBA" id="ARBA00004651"/>
    </source>
</evidence>